<evidence type="ECO:0000313" key="2">
    <source>
        <dbReference type="Proteomes" id="UP000053558"/>
    </source>
</evidence>
<dbReference type="GeneID" id="19203298"/>
<comment type="caution">
    <text evidence="1">The sequence shown here is derived from an EMBL/GenBank/DDBJ whole genome shotgun (WGS) entry which is preliminary data.</text>
</comment>
<dbReference type="AlphaFoldDB" id="A0A5M3MNN1"/>
<accession>A0A5M3MNN1</accession>
<keyword evidence="2" id="KW-1185">Reference proteome</keyword>
<dbReference type="KEGG" id="cput:CONPUDRAFT_154661"/>
<name>A0A5M3MNN1_CONPW</name>
<proteinExistence type="predicted"/>
<sequence length="84" mass="9480">MLNERHPITAVRFRVETSPLRSIERGKVGPRSKGAMERCRILDSSELVKSSTFKLSRQGIEVNIEIATARSAPKIRPTYTIPED</sequence>
<dbReference type="Proteomes" id="UP000053558">
    <property type="component" value="Unassembled WGS sequence"/>
</dbReference>
<reference evidence="2" key="1">
    <citation type="journal article" date="2012" name="Science">
        <title>The Paleozoic origin of enzymatic lignin decomposition reconstructed from 31 fungal genomes.</title>
        <authorList>
            <person name="Floudas D."/>
            <person name="Binder M."/>
            <person name="Riley R."/>
            <person name="Barry K."/>
            <person name="Blanchette R.A."/>
            <person name="Henrissat B."/>
            <person name="Martinez A.T."/>
            <person name="Otillar R."/>
            <person name="Spatafora J.W."/>
            <person name="Yadav J.S."/>
            <person name="Aerts A."/>
            <person name="Benoit I."/>
            <person name="Boyd A."/>
            <person name="Carlson A."/>
            <person name="Copeland A."/>
            <person name="Coutinho P.M."/>
            <person name="de Vries R.P."/>
            <person name="Ferreira P."/>
            <person name="Findley K."/>
            <person name="Foster B."/>
            <person name="Gaskell J."/>
            <person name="Glotzer D."/>
            <person name="Gorecki P."/>
            <person name="Heitman J."/>
            <person name="Hesse C."/>
            <person name="Hori C."/>
            <person name="Igarashi K."/>
            <person name="Jurgens J.A."/>
            <person name="Kallen N."/>
            <person name="Kersten P."/>
            <person name="Kohler A."/>
            <person name="Kuees U."/>
            <person name="Kumar T.K.A."/>
            <person name="Kuo A."/>
            <person name="LaButti K."/>
            <person name="Larrondo L.F."/>
            <person name="Lindquist E."/>
            <person name="Ling A."/>
            <person name="Lombard V."/>
            <person name="Lucas S."/>
            <person name="Lundell T."/>
            <person name="Martin R."/>
            <person name="McLaughlin D.J."/>
            <person name="Morgenstern I."/>
            <person name="Morin E."/>
            <person name="Murat C."/>
            <person name="Nagy L.G."/>
            <person name="Nolan M."/>
            <person name="Ohm R.A."/>
            <person name="Patyshakuliyeva A."/>
            <person name="Rokas A."/>
            <person name="Ruiz-Duenas F.J."/>
            <person name="Sabat G."/>
            <person name="Salamov A."/>
            <person name="Samejima M."/>
            <person name="Schmutz J."/>
            <person name="Slot J.C."/>
            <person name="St John F."/>
            <person name="Stenlid J."/>
            <person name="Sun H."/>
            <person name="Sun S."/>
            <person name="Syed K."/>
            <person name="Tsang A."/>
            <person name="Wiebenga A."/>
            <person name="Young D."/>
            <person name="Pisabarro A."/>
            <person name="Eastwood D.C."/>
            <person name="Martin F."/>
            <person name="Cullen D."/>
            <person name="Grigoriev I.V."/>
            <person name="Hibbett D.S."/>
        </authorList>
    </citation>
    <scope>NUCLEOTIDE SEQUENCE [LARGE SCALE GENOMIC DNA]</scope>
    <source>
        <strain evidence="2">RWD-64-598 SS2</strain>
    </source>
</reference>
<evidence type="ECO:0000313" key="1">
    <source>
        <dbReference type="EMBL" id="EIW80647.1"/>
    </source>
</evidence>
<organism evidence="1 2">
    <name type="scientific">Coniophora puteana (strain RWD-64-598)</name>
    <name type="common">Brown rot fungus</name>
    <dbReference type="NCBI Taxonomy" id="741705"/>
    <lineage>
        <taxon>Eukaryota</taxon>
        <taxon>Fungi</taxon>
        <taxon>Dikarya</taxon>
        <taxon>Basidiomycota</taxon>
        <taxon>Agaricomycotina</taxon>
        <taxon>Agaricomycetes</taxon>
        <taxon>Agaricomycetidae</taxon>
        <taxon>Boletales</taxon>
        <taxon>Coniophorineae</taxon>
        <taxon>Coniophoraceae</taxon>
        <taxon>Coniophora</taxon>
    </lineage>
</organism>
<dbReference type="EMBL" id="JH711579">
    <property type="protein sequence ID" value="EIW80647.1"/>
    <property type="molecule type" value="Genomic_DNA"/>
</dbReference>
<gene>
    <name evidence="1" type="ORF">CONPUDRAFT_154661</name>
</gene>
<dbReference type="RefSeq" id="XP_007769543.1">
    <property type="nucleotide sequence ID" value="XM_007771353.1"/>
</dbReference>
<protein>
    <submittedName>
        <fullName evidence="1">Uncharacterized protein</fullName>
    </submittedName>
</protein>